<comment type="similarity">
    <text evidence="2">Belongs to the galactose-3-O-sulfotransferase family.</text>
</comment>
<dbReference type="GO" id="GO:0009247">
    <property type="term" value="P:glycolipid biosynthetic process"/>
    <property type="evidence" value="ECO:0007669"/>
    <property type="project" value="InterPro"/>
</dbReference>
<dbReference type="Pfam" id="PF06990">
    <property type="entry name" value="Gal-3-0_sulfotr"/>
    <property type="match status" value="1"/>
</dbReference>
<evidence type="ECO:0000256" key="1">
    <source>
        <dbReference type="ARBA" id="ARBA00004323"/>
    </source>
</evidence>
<organism evidence="11 12">
    <name type="scientific">Tropilaelaps mercedesae</name>
    <dbReference type="NCBI Taxonomy" id="418985"/>
    <lineage>
        <taxon>Eukaryota</taxon>
        <taxon>Metazoa</taxon>
        <taxon>Ecdysozoa</taxon>
        <taxon>Arthropoda</taxon>
        <taxon>Chelicerata</taxon>
        <taxon>Arachnida</taxon>
        <taxon>Acari</taxon>
        <taxon>Parasitiformes</taxon>
        <taxon>Mesostigmata</taxon>
        <taxon>Gamasina</taxon>
        <taxon>Dermanyssoidea</taxon>
        <taxon>Laelapidae</taxon>
        <taxon>Tropilaelaps</taxon>
    </lineage>
</organism>
<evidence type="ECO:0000256" key="3">
    <source>
        <dbReference type="ARBA" id="ARBA00022679"/>
    </source>
</evidence>
<dbReference type="PANTHER" id="PTHR14647">
    <property type="entry name" value="GALACTOSE-3-O-SULFOTRANSFERASE"/>
    <property type="match status" value="1"/>
</dbReference>
<dbReference type="InterPro" id="IPR009729">
    <property type="entry name" value="Gal-3-0_sulfotransfrase"/>
</dbReference>
<keyword evidence="12" id="KW-1185">Reference proteome</keyword>
<dbReference type="STRING" id="418985.A0A1V9WZZ0"/>
<evidence type="ECO:0000256" key="8">
    <source>
        <dbReference type="ARBA" id="ARBA00023136"/>
    </source>
</evidence>
<keyword evidence="6 10" id="KW-1133">Transmembrane helix</keyword>
<dbReference type="Proteomes" id="UP000192247">
    <property type="component" value="Unassembled WGS sequence"/>
</dbReference>
<protein>
    <submittedName>
        <fullName evidence="11">Galactosylceramide sulfotransferase-like</fullName>
    </submittedName>
</protein>
<dbReference type="AlphaFoldDB" id="A0A1V9WZZ0"/>
<keyword evidence="8 10" id="KW-0472">Membrane</keyword>
<dbReference type="InParanoid" id="A0A1V9WZZ0"/>
<evidence type="ECO:0000256" key="2">
    <source>
        <dbReference type="ARBA" id="ARBA00008124"/>
    </source>
</evidence>
<name>A0A1V9WZZ0_9ACAR</name>
<evidence type="ECO:0000256" key="7">
    <source>
        <dbReference type="ARBA" id="ARBA00023034"/>
    </source>
</evidence>
<dbReference type="EMBL" id="MNPL01031272">
    <property type="protein sequence ID" value="OQR66728.1"/>
    <property type="molecule type" value="Genomic_DNA"/>
</dbReference>
<evidence type="ECO:0000256" key="5">
    <source>
        <dbReference type="ARBA" id="ARBA00022968"/>
    </source>
</evidence>
<keyword evidence="9" id="KW-0325">Glycoprotein</keyword>
<keyword evidence="7" id="KW-0333">Golgi apparatus</keyword>
<evidence type="ECO:0000313" key="11">
    <source>
        <dbReference type="EMBL" id="OQR66728.1"/>
    </source>
</evidence>
<dbReference type="OrthoDB" id="514299at2759"/>
<accession>A0A1V9WZZ0</accession>
<dbReference type="Gene3D" id="3.40.50.300">
    <property type="entry name" value="P-loop containing nucleotide triphosphate hydrolases"/>
    <property type="match status" value="1"/>
</dbReference>
<gene>
    <name evidence="11" type="ORF">BIW11_13962</name>
</gene>
<dbReference type="GO" id="GO:0001733">
    <property type="term" value="F:galactosylceramide sulfotransferase activity"/>
    <property type="evidence" value="ECO:0007669"/>
    <property type="project" value="InterPro"/>
</dbReference>
<feature type="transmembrane region" description="Helical" evidence="10">
    <location>
        <begin position="58"/>
        <end position="79"/>
    </location>
</feature>
<dbReference type="GO" id="GO:0000139">
    <property type="term" value="C:Golgi membrane"/>
    <property type="evidence" value="ECO:0007669"/>
    <property type="project" value="UniProtKB-SubCell"/>
</dbReference>
<dbReference type="InterPro" id="IPR027417">
    <property type="entry name" value="P-loop_NTPase"/>
</dbReference>
<reference evidence="11 12" key="1">
    <citation type="journal article" date="2017" name="Gigascience">
        <title>Draft genome of the honey bee ectoparasitic mite, Tropilaelaps mercedesae, is shaped by the parasitic life history.</title>
        <authorList>
            <person name="Dong X."/>
            <person name="Armstrong S.D."/>
            <person name="Xia D."/>
            <person name="Makepeace B.L."/>
            <person name="Darby A.C."/>
            <person name="Kadowaki T."/>
        </authorList>
    </citation>
    <scope>NUCLEOTIDE SEQUENCE [LARGE SCALE GENOMIC DNA]</scope>
    <source>
        <strain evidence="11">Wuxi-XJTLU</strain>
    </source>
</reference>
<dbReference type="PANTHER" id="PTHR14647:SF87">
    <property type="entry name" value="PUTATIVE-RELATED"/>
    <property type="match status" value="1"/>
</dbReference>
<proteinExistence type="inferred from homology"/>
<keyword evidence="4 10" id="KW-0812">Transmembrane</keyword>
<sequence length="442" mass="51475">MSNSTMFSTRFFRLSSAAHTLSPVLSTQSHVVCARVLPSWRDDERTKRMKPIPRQLFMLTVCATSIFIIFHTITVTTLVESGHLQFFQPNGLNNLNESKASNGQVLISDLVQKPPEDLHEQVVSTRQYEAQMAVSSNSVRPACSPILDVFFLKTHKTASSTVFNILMRIHRRPQIFAVHTRLDIREAKRIMPSASKFITILRHPLQAWASGYNYFLLARRTGQALGDFVFDNFSIEFMRRRSFSKWFGFNMMFFDMGFQENRVESPKEQANKAINMLEEHFDLVMIAEFMEESLILLKRELCWQLGNIVAFRHNERNSSVHLKSFEKDVAQKIIDLNEIDMRIYNYFYQKLRKRIDEYGREQMTREVRSLRLSNKYWADRCISGYTHGFSETVEFIPYAVGPAVCKRLTLKETLYINKFRKRYISELRKVLDTGESFAVAGA</sequence>
<evidence type="ECO:0000256" key="9">
    <source>
        <dbReference type="ARBA" id="ARBA00023180"/>
    </source>
</evidence>
<dbReference type="SUPFAM" id="SSF52540">
    <property type="entry name" value="P-loop containing nucleoside triphosphate hydrolases"/>
    <property type="match status" value="1"/>
</dbReference>
<evidence type="ECO:0000256" key="4">
    <source>
        <dbReference type="ARBA" id="ARBA00022692"/>
    </source>
</evidence>
<comment type="caution">
    <text evidence="11">The sequence shown here is derived from an EMBL/GenBank/DDBJ whole genome shotgun (WGS) entry which is preliminary data.</text>
</comment>
<evidence type="ECO:0000313" key="12">
    <source>
        <dbReference type="Proteomes" id="UP000192247"/>
    </source>
</evidence>
<keyword evidence="3 11" id="KW-0808">Transferase</keyword>
<keyword evidence="5" id="KW-0735">Signal-anchor</keyword>
<comment type="subcellular location">
    <subcellularLocation>
        <location evidence="1">Golgi apparatus membrane</location>
        <topology evidence="1">Single-pass type II membrane protein</topology>
    </subcellularLocation>
</comment>
<evidence type="ECO:0000256" key="10">
    <source>
        <dbReference type="SAM" id="Phobius"/>
    </source>
</evidence>
<evidence type="ECO:0000256" key="6">
    <source>
        <dbReference type="ARBA" id="ARBA00022989"/>
    </source>
</evidence>